<dbReference type="Pfam" id="PF00701">
    <property type="entry name" value="DHDPS"/>
    <property type="match status" value="1"/>
</dbReference>
<feature type="binding site" evidence="5">
    <location>
        <position position="208"/>
    </location>
    <ligand>
        <name>pyruvate</name>
        <dbReference type="ChEBI" id="CHEBI:15361"/>
    </ligand>
</feature>
<dbReference type="RefSeq" id="WP_025059957.1">
    <property type="nucleotide sequence ID" value="NZ_JAMC01000007.1"/>
</dbReference>
<dbReference type="eggNOG" id="COG0329">
    <property type="taxonomic scope" value="Bacteria"/>
</dbReference>
<proteinExistence type="inferred from homology"/>
<accession>A0A073IFE9</accession>
<dbReference type="SMART" id="SM01130">
    <property type="entry name" value="DHDPS"/>
    <property type="match status" value="1"/>
</dbReference>
<evidence type="ECO:0000256" key="4">
    <source>
        <dbReference type="PIRSR" id="PIRSR001365-1"/>
    </source>
</evidence>
<name>A0A073IFE9_9RHOB</name>
<evidence type="ECO:0000256" key="3">
    <source>
        <dbReference type="PIRNR" id="PIRNR001365"/>
    </source>
</evidence>
<protein>
    <recommendedName>
        <fullName evidence="8">Dihydrodipicolinate synthase</fullName>
    </recommendedName>
</protein>
<dbReference type="InterPro" id="IPR002220">
    <property type="entry name" value="DapA-like"/>
</dbReference>
<dbReference type="SUPFAM" id="SSF51569">
    <property type="entry name" value="Aldolase"/>
    <property type="match status" value="1"/>
</dbReference>
<gene>
    <name evidence="6" type="ORF">DSW25_16625</name>
</gene>
<dbReference type="PANTHER" id="PTHR12128:SF66">
    <property type="entry name" value="4-HYDROXY-2-OXOGLUTARATE ALDOLASE, MITOCHONDRIAL"/>
    <property type="match status" value="1"/>
</dbReference>
<comment type="similarity">
    <text evidence="1 3">Belongs to the DapA family.</text>
</comment>
<dbReference type="Gene3D" id="3.20.20.70">
    <property type="entry name" value="Aldolase class I"/>
    <property type="match status" value="1"/>
</dbReference>
<dbReference type="EMBL" id="JAMC01000007">
    <property type="protein sequence ID" value="KEJ88300.1"/>
    <property type="molecule type" value="Genomic_DNA"/>
</dbReference>
<keyword evidence="7" id="KW-1185">Reference proteome</keyword>
<evidence type="ECO:0000313" key="7">
    <source>
        <dbReference type="Proteomes" id="UP000027734"/>
    </source>
</evidence>
<dbReference type="InterPro" id="IPR013785">
    <property type="entry name" value="Aldolase_TIM"/>
</dbReference>
<dbReference type="PRINTS" id="PR00146">
    <property type="entry name" value="DHPICSNTHASE"/>
</dbReference>
<dbReference type="OrthoDB" id="6142028at2"/>
<organism evidence="6 7">
    <name type="scientific">Sulfitobacter donghicola DSW-25 = KCTC 12864 = JCM 14565</name>
    <dbReference type="NCBI Taxonomy" id="1300350"/>
    <lineage>
        <taxon>Bacteria</taxon>
        <taxon>Pseudomonadati</taxon>
        <taxon>Pseudomonadota</taxon>
        <taxon>Alphaproteobacteria</taxon>
        <taxon>Rhodobacterales</taxon>
        <taxon>Roseobacteraceae</taxon>
        <taxon>Sulfitobacter</taxon>
    </lineage>
</organism>
<dbReference type="AlphaFoldDB" id="A0A073IFE9"/>
<evidence type="ECO:0000256" key="2">
    <source>
        <dbReference type="ARBA" id="ARBA00023239"/>
    </source>
</evidence>
<dbReference type="PANTHER" id="PTHR12128">
    <property type="entry name" value="DIHYDRODIPICOLINATE SYNTHASE"/>
    <property type="match status" value="1"/>
</dbReference>
<keyword evidence="2 3" id="KW-0456">Lyase</keyword>
<evidence type="ECO:0000256" key="5">
    <source>
        <dbReference type="PIRSR" id="PIRSR001365-2"/>
    </source>
</evidence>
<evidence type="ECO:0008006" key="8">
    <source>
        <dbReference type="Google" id="ProtNLM"/>
    </source>
</evidence>
<evidence type="ECO:0000256" key="1">
    <source>
        <dbReference type="ARBA" id="ARBA00007592"/>
    </source>
</evidence>
<sequence length="299" mass="32444">MNKDDLHGYVPAIATPFNEKGEIMEDAFVDMFEFLIGKGATCICIAGDNGESWALNAAERGRLVRLAKDTAKGRVPVMMGISAPTIEASLAYVHAAEENGADVLLSMPQTYVLKASEAELMARFDKLSAATDKPLVLYNSPRRMGFSLTVDQTETLLNHHNVIGIKESQRDFFYHTHLLDRLGDKMSVMTGPCHYILPAFALGAKGFIATGPEFTDMLPSDMAAAGTSAPDAAYRKAHIQLTVLYEMLMGTATWPASFKAALNLIGLPAGVPRDPVLPATQADIDKIKRTFDQLGISYS</sequence>
<feature type="active site" description="Schiff-base intermediate with substrate" evidence="4">
    <location>
        <position position="166"/>
    </location>
</feature>
<evidence type="ECO:0000313" key="6">
    <source>
        <dbReference type="EMBL" id="KEJ88300.1"/>
    </source>
</evidence>
<comment type="caution">
    <text evidence="6">The sequence shown here is derived from an EMBL/GenBank/DDBJ whole genome shotgun (WGS) entry which is preliminary data.</text>
</comment>
<dbReference type="Proteomes" id="UP000027734">
    <property type="component" value="Unassembled WGS sequence"/>
</dbReference>
<dbReference type="PIRSF" id="PIRSF001365">
    <property type="entry name" value="DHDPS"/>
    <property type="match status" value="1"/>
</dbReference>
<dbReference type="CDD" id="cd00408">
    <property type="entry name" value="DHDPS-like"/>
    <property type="match status" value="1"/>
</dbReference>
<reference evidence="6 7" key="1">
    <citation type="submission" date="2014-01" db="EMBL/GenBank/DDBJ databases">
        <title>Sulfitobacter donghicola JCM 14565 Genome Sequencing.</title>
        <authorList>
            <person name="Lai Q."/>
            <person name="Hong Z."/>
        </authorList>
    </citation>
    <scope>NUCLEOTIDE SEQUENCE [LARGE SCALE GENOMIC DNA]</scope>
    <source>
        <strain evidence="6 7">JCM 14565</strain>
    </source>
</reference>
<dbReference type="STRING" id="1300350.Z948_2628"/>
<dbReference type="GO" id="GO:0008840">
    <property type="term" value="F:4-hydroxy-tetrahydrodipicolinate synthase activity"/>
    <property type="evidence" value="ECO:0007669"/>
    <property type="project" value="TreeGrafter"/>
</dbReference>
<feature type="active site" description="Proton donor/acceptor" evidence="4">
    <location>
        <position position="138"/>
    </location>
</feature>